<dbReference type="InterPro" id="IPR036259">
    <property type="entry name" value="MFS_trans_sf"/>
</dbReference>
<comment type="subcellular location">
    <subcellularLocation>
        <location evidence="1">Endomembrane system</location>
        <topology evidence="1">Multi-pass membrane protein</topology>
    </subcellularLocation>
</comment>
<evidence type="ECO:0000256" key="5">
    <source>
        <dbReference type="ARBA" id="ARBA00022989"/>
    </source>
</evidence>
<dbReference type="PROSITE" id="PS50850">
    <property type="entry name" value="MFS"/>
    <property type="match status" value="1"/>
</dbReference>
<feature type="compositionally biased region" description="Basic and acidic residues" evidence="7">
    <location>
        <begin position="35"/>
        <end position="57"/>
    </location>
</feature>
<dbReference type="GO" id="GO:0012505">
    <property type="term" value="C:endomembrane system"/>
    <property type="evidence" value="ECO:0007669"/>
    <property type="project" value="UniProtKB-SubCell"/>
</dbReference>
<feature type="transmembrane region" description="Helical" evidence="8">
    <location>
        <begin position="366"/>
        <end position="386"/>
    </location>
</feature>
<feature type="transmembrane region" description="Helical" evidence="8">
    <location>
        <begin position="315"/>
        <end position="345"/>
    </location>
</feature>
<feature type="transmembrane region" description="Helical" evidence="8">
    <location>
        <begin position="221"/>
        <end position="243"/>
    </location>
</feature>
<keyword evidence="11" id="KW-1185">Reference proteome</keyword>
<keyword evidence="4 8" id="KW-0812">Transmembrane</keyword>
<evidence type="ECO:0000259" key="9">
    <source>
        <dbReference type="PROSITE" id="PS50850"/>
    </source>
</evidence>
<dbReference type="PANTHER" id="PTHR23514">
    <property type="entry name" value="BYPASS OF STOP CODON PROTEIN 6"/>
    <property type="match status" value="1"/>
</dbReference>
<reference evidence="10 11" key="1">
    <citation type="submission" date="2015-01" db="EMBL/GenBank/DDBJ databases">
        <title>The Genome Sequence of Capronia semiimmersa CBS27337.</title>
        <authorList>
            <consortium name="The Broad Institute Genomics Platform"/>
            <person name="Cuomo C."/>
            <person name="de Hoog S."/>
            <person name="Gorbushina A."/>
            <person name="Stielow B."/>
            <person name="Teixiera M."/>
            <person name="Abouelleil A."/>
            <person name="Chapman S.B."/>
            <person name="Priest M."/>
            <person name="Young S.K."/>
            <person name="Wortman J."/>
            <person name="Nusbaum C."/>
            <person name="Birren B."/>
        </authorList>
    </citation>
    <scope>NUCLEOTIDE SEQUENCE [LARGE SCALE GENOMIC DNA]</scope>
    <source>
        <strain evidence="10 11">CBS 27337</strain>
    </source>
</reference>
<feature type="domain" description="Major facilitator superfamily (MFS) profile" evidence="9">
    <location>
        <begin position="71"/>
        <end position="449"/>
    </location>
</feature>
<evidence type="ECO:0000256" key="4">
    <source>
        <dbReference type="ARBA" id="ARBA00022692"/>
    </source>
</evidence>
<dbReference type="InterPro" id="IPR020846">
    <property type="entry name" value="MFS_dom"/>
</dbReference>
<accession>A0A0D2FLX2</accession>
<organism evidence="10 11">
    <name type="scientific">Phialophora macrospora</name>
    <dbReference type="NCBI Taxonomy" id="1851006"/>
    <lineage>
        <taxon>Eukaryota</taxon>
        <taxon>Fungi</taxon>
        <taxon>Dikarya</taxon>
        <taxon>Ascomycota</taxon>
        <taxon>Pezizomycotina</taxon>
        <taxon>Eurotiomycetes</taxon>
        <taxon>Chaetothyriomycetidae</taxon>
        <taxon>Chaetothyriales</taxon>
        <taxon>Herpotrichiellaceae</taxon>
        <taxon>Phialophora</taxon>
    </lineage>
</organism>
<proteinExistence type="inferred from homology"/>
<dbReference type="HOGENOM" id="CLU_021993_0_0_1"/>
<evidence type="ECO:0000256" key="3">
    <source>
        <dbReference type="ARBA" id="ARBA00022448"/>
    </source>
</evidence>
<sequence>MAAAWAASDSESTSRRHPSAFERQPLLQPSDEEQVPSRDSHHQRECNVSVHSDEQSETKPLPRWQREDTFKLVSVIFDFFMMGVCQTAMGALIPDIEKFYRLSDGATASLFVAHMGGYLCATAVTQHLHLRLGRRGIALLAPLFRLSAAAILSTGPSIQVALATYALFGLGTGLADAGWCAWASGLPYANVCQGMMHGAFSTGCVVGPIAALAVLNKGFDWYGFYLFAGLVLSLELMTEGLAFRRDNAAKYRMLLSGSHDIEVSKPLKATATWMCGLFFFVYVGIESSFSDWIVLFMRRIRHSEPLKASLSSSSFWAGMAMGRLLLGFVTQSFGLSLSISAYIVCSGISQILFRQITNPTFSLLSLGLNGFFCGPLFPSGILLLAAKLPTEGHVGAVAAAAAMGQIGGALAPLAIGLLADQFGIGHLLDVVLALSVLMLMIWWAFSTQV</sequence>
<feature type="transmembrane region" description="Helical" evidence="8">
    <location>
        <begin position="392"/>
        <end position="415"/>
    </location>
</feature>
<dbReference type="FunFam" id="1.20.1250.20:FF:000286">
    <property type="entry name" value="MFS efflux transporter"/>
    <property type="match status" value="1"/>
</dbReference>
<dbReference type="AlphaFoldDB" id="A0A0D2FLX2"/>
<dbReference type="GO" id="GO:0016020">
    <property type="term" value="C:membrane"/>
    <property type="evidence" value="ECO:0007669"/>
    <property type="project" value="TreeGrafter"/>
</dbReference>
<keyword evidence="6 8" id="KW-0472">Membrane</keyword>
<dbReference type="Gene3D" id="1.20.1250.20">
    <property type="entry name" value="MFS general substrate transporter like domains"/>
    <property type="match status" value="2"/>
</dbReference>
<keyword evidence="5 8" id="KW-1133">Transmembrane helix</keyword>
<dbReference type="SUPFAM" id="SSF103473">
    <property type="entry name" value="MFS general substrate transporter"/>
    <property type="match status" value="1"/>
</dbReference>
<evidence type="ECO:0000256" key="1">
    <source>
        <dbReference type="ARBA" id="ARBA00004127"/>
    </source>
</evidence>
<feature type="transmembrane region" description="Helical" evidence="8">
    <location>
        <begin position="194"/>
        <end position="215"/>
    </location>
</feature>
<feature type="transmembrane region" description="Helical" evidence="8">
    <location>
        <begin position="72"/>
        <end position="93"/>
    </location>
</feature>
<name>A0A0D2FLX2_9EURO</name>
<evidence type="ECO:0000256" key="7">
    <source>
        <dbReference type="SAM" id="MobiDB-lite"/>
    </source>
</evidence>
<feature type="region of interest" description="Disordered" evidence="7">
    <location>
        <begin position="1"/>
        <end position="62"/>
    </location>
</feature>
<gene>
    <name evidence="10" type="ORF">PV04_06942</name>
</gene>
<evidence type="ECO:0000256" key="2">
    <source>
        <dbReference type="ARBA" id="ARBA00008335"/>
    </source>
</evidence>
<evidence type="ECO:0000256" key="8">
    <source>
        <dbReference type="SAM" id="Phobius"/>
    </source>
</evidence>
<evidence type="ECO:0000313" key="10">
    <source>
        <dbReference type="EMBL" id="KIW67710.1"/>
    </source>
</evidence>
<dbReference type="GO" id="GO:0022857">
    <property type="term" value="F:transmembrane transporter activity"/>
    <property type="evidence" value="ECO:0007669"/>
    <property type="project" value="InterPro"/>
</dbReference>
<feature type="transmembrane region" description="Helical" evidence="8">
    <location>
        <begin position="136"/>
        <end position="154"/>
    </location>
</feature>
<evidence type="ECO:0000313" key="11">
    <source>
        <dbReference type="Proteomes" id="UP000054266"/>
    </source>
</evidence>
<dbReference type="Proteomes" id="UP000054266">
    <property type="component" value="Unassembled WGS sequence"/>
</dbReference>
<feature type="transmembrane region" description="Helical" evidence="8">
    <location>
        <begin position="271"/>
        <end position="295"/>
    </location>
</feature>
<feature type="transmembrane region" description="Helical" evidence="8">
    <location>
        <begin position="160"/>
        <end position="182"/>
    </location>
</feature>
<dbReference type="InterPro" id="IPR051788">
    <property type="entry name" value="MFS_Transporter"/>
</dbReference>
<feature type="transmembrane region" description="Helical" evidence="8">
    <location>
        <begin position="427"/>
        <end position="445"/>
    </location>
</feature>
<keyword evidence="3" id="KW-0813">Transport</keyword>
<protein>
    <recommendedName>
        <fullName evidence="9">Major facilitator superfamily (MFS) profile domain-containing protein</fullName>
    </recommendedName>
</protein>
<comment type="similarity">
    <text evidence="2">Belongs to the major facilitator superfamily.</text>
</comment>
<evidence type="ECO:0000256" key="6">
    <source>
        <dbReference type="ARBA" id="ARBA00023136"/>
    </source>
</evidence>
<dbReference type="PANTHER" id="PTHR23514:SF3">
    <property type="entry name" value="BYPASS OF STOP CODON PROTEIN 6"/>
    <property type="match status" value="1"/>
</dbReference>
<dbReference type="EMBL" id="KN846959">
    <property type="protein sequence ID" value="KIW67710.1"/>
    <property type="molecule type" value="Genomic_DNA"/>
</dbReference>
<feature type="transmembrane region" description="Helical" evidence="8">
    <location>
        <begin position="105"/>
        <end position="124"/>
    </location>
</feature>